<evidence type="ECO:0008006" key="3">
    <source>
        <dbReference type="Google" id="ProtNLM"/>
    </source>
</evidence>
<gene>
    <name evidence="1" type="ORF">CSAL01_11412</name>
</gene>
<evidence type="ECO:0000313" key="1">
    <source>
        <dbReference type="EMBL" id="KXH45586.1"/>
    </source>
</evidence>
<dbReference type="SUPFAM" id="SSF50044">
    <property type="entry name" value="SH3-domain"/>
    <property type="match status" value="1"/>
</dbReference>
<keyword evidence="2" id="KW-1185">Reference proteome</keyword>
<sequence>MYGTSATSTSTTTFGRRINIIDIDLRLNPSSSFPENDILAQFPIATALKSHVQRKGENLLGPDGSSNVLTFFIGAKIVGIEFPEQWGGKWCTGWHDGVQGPFPAKCVEIESPKQNEISFQATSAVSITTRWKWDPPDNSRAGWLTFGKGEVIRNVGFSEGGFFTTDREAATTQWPHEVV</sequence>
<dbReference type="OrthoDB" id="5243589at2759"/>
<comment type="caution">
    <text evidence="1">The sequence shown here is derived from an EMBL/GenBank/DDBJ whole genome shotgun (WGS) entry which is preliminary data.</text>
</comment>
<dbReference type="EMBL" id="JFFI01002036">
    <property type="protein sequence ID" value="KXH45586.1"/>
    <property type="molecule type" value="Genomic_DNA"/>
</dbReference>
<protein>
    <recommendedName>
        <fullName evidence="3">SH3 domain-containing protein</fullName>
    </recommendedName>
</protein>
<dbReference type="InterPro" id="IPR036028">
    <property type="entry name" value="SH3-like_dom_sf"/>
</dbReference>
<accession>A0A135TBU5</accession>
<dbReference type="AlphaFoldDB" id="A0A135TBU5"/>
<dbReference type="Proteomes" id="UP000070121">
    <property type="component" value="Unassembled WGS sequence"/>
</dbReference>
<organism evidence="1 2">
    <name type="scientific">Colletotrichum salicis</name>
    <dbReference type="NCBI Taxonomy" id="1209931"/>
    <lineage>
        <taxon>Eukaryota</taxon>
        <taxon>Fungi</taxon>
        <taxon>Dikarya</taxon>
        <taxon>Ascomycota</taxon>
        <taxon>Pezizomycotina</taxon>
        <taxon>Sordariomycetes</taxon>
        <taxon>Hypocreomycetidae</taxon>
        <taxon>Glomerellales</taxon>
        <taxon>Glomerellaceae</taxon>
        <taxon>Colletotrichum</taxon>
        <taxon>Colletotrichum acutatum species complex</taxon>
    </lineage>
</organism>
<evidence type="ECO:0000313" key="2">
    <source>
        <dbReference type="Proteomes" id="UP000070121"/>
    </source>
</evidence>
<reference evidence="1 2" key="1">
    <citation type="submission" date="2014-02" db="EMBL/GenBank/DDBJ databases">
        <title>The genome sequence of Colletotrichum salicis CBS 607.94.</title>
        <authorList>
            <person name="Baroncelli R."/>
            <person name="Thon M.R."/>
        </authorList>
    </citation>
    <scope>NUCLEOTIDE SEQUENCE [LARGE SCALE GENOMIC DNA]</scope>
    <source>
        <strain evidence="1 2">CBS 607.94</strain>
    </source>
</reference>
<proteinExistence type="predicted"/>
<name>A0A135TBU5_9PEZI</name>
<dbReference type="STRING" id="1209931.A0A135TBU5"/>